<feature type="transmembrane region" description="Helical" evidence="2">
    <location>
        <begin position="138"/>
        <end position="158"/>
    </location>
</feature>
<dbReference type="STRING" id="1000565.METUNv1_02683"/>
<evidence type="ECO:0000256" key="2">
    <source>
        <dbReference type="SAM" id="Phobius"/>
    </source>
</evidence>
<keyword evidence="2" id="KW-1133">Transmembrane helix</keyword>
<evidence type="ECO:0000259" key="3">
    <source>
        <dbReference type="SMART" id="SM00460"/>
    </source>
</evidence>
<keyword evidence="2" id="KW-0812">Transmembrane</keyword>
<dbReference type="Pfam" id="PF11992">
    <property type="entry name" value="TgpA_N"/>
    <property type="match status" value="1"/>
</dbReference>
<organism evidence="4 5">
    <name type="scientific">Methyloversatilis universalis (strain ATCC BAA-1314 / DSM 25237 / JCM 13912 / CCUG 52030 / FAM5)</name>
    <dbReference type="NCBI Taxonomy" id="1000565"/>
    <lineage>
        <taxon>Bacteria</taxon>
        <taxon>Pseudomonadati</taxon>
        <taxon>Pseudomonadota</taxon>
        <taxon>Betaproteobacteria</taxon>
        <taxon>Nitrosomonadales</taxon>
        <taxon>Sterolibacteriaceae</taxon>
        <taxon>Methyloversatilis</taxon>
    </lineage>
</organism>
<evidence type="ECO:0000313" key="4">
    <source>
        <dbReference type="EMBL" id="EGK71293.1"/>
    </source>
</evidence>
<dbReference type="SUPFAM" id="SSF54001">
    <property type="entry name" value="Cysteine proteinases"/>
    <property type="match status" value="1"/>
</dbReference>
<dbReference type="InterPro" id="IPR002931">
    <property type="entry name" value="Transglutaminase-like"/>
</dbReference>
<dbReference type="Pfam" id="PF01841">
    <property type="entry name" value="Transglut_core"/>
    <property type="match status" value="1"/>
</dbReference>
<feature type="domain" description="Transglutaminase-like" evidence="3">
    <location>
        <begin position="409"/>
        <end position="480"/>
    </location>
</feature>
<dbReference type="eggNOG" id="COG1305">
    <property type="taxonomic scope" value="Bacteria"/>
</dbReference>
<dbReference type="RefSeq" id="WP_008062501.1">
    <property type="nucleotide sequence ID" value="NZ_AFHG01000052.1"/>
</dbReference>
<dbReference type="InterPro" id="IPR025403">
    <property type="entry name" value="TgpA-like_C"/>
</dbReference>
<feature type="transmembrane region" description="Helical" evidence="2">
    <location>
        <begin position="69"/>
        <end position="90"/>
    </location>
</feature>
<feature type="transmembrane region" description="Helical" evidence="2">
    <location>
        <begin position="554"/>
        <end position="574"/>
    </location>
</feature>
<dbReference type="Proteomes" id="UP000005019">
    <property type="component" value="Unassembled WGS sequence"/>
</dbReference>
<keyword evidence="5" id="KW-1185">Reference proteome</keyword>
<feature type="region of interest" description="Disordered" evidence="1">
    <location>
        <begin position="641"/>
        <end position="665"/>
    </location>
</feature>
<feature type="transmembrane region" description="Helical" evidence="2">
    <location>
        <begin position="111"/>
        <end position="132"/>
    </location>
</feature>
<dbReference type="EMBL" id="AFHG01000052">
    <property type="protein sequence ID" value="EGK71293.1"/>
    <property type="molecule type" value="Genomic_DNA"/>
</dbReference>
<gene>
    <name evidence="4" type="ORF">METUNv1_02683</name>
</gene>
<sequence>MMFRRPAKTAPDLPPLGAQRTGWLLAVAASALLPHADHLPGWLGAVTLLLFTWRLAQWKRGWPGASGWIRTLLIIAGCAGISLTFGRLFGREPGVALLALLLVLKLHELKSVRDGHTVVLLGYFMLLAAFTYSQTPAMAALLFAAMGVITAALIALTGPPAAPLALLRQSGWMLAQALPFMLVLFVLFPRVPGPLWGLPLDAHGARTGLSDSMEPGSISQLSQSGEIAFRARFDREAPPARDLYWRGPVLTEFDGRTWRQGTAARRTGGTPPHPVIGPRSGYEVTLEAHGKNWLFALETVAALPPGARVSDDWQVLSGDVVRNRRRDHFESVLAARPGIEEWSAHIDAARRLPRDGNPRARALAAELRRQSGSDAATVDALLRLFRREAFVYTLTPPLLPGADGIDAFLFDTRRGFCEHYAGAFVFLARAAGLPARVVTGYQGGERNSVDSFIVVRQSDAHAWAEVWLPAEGWRRVDPTAAILPSRVERGLADLAAGEPVPFVARADLGWLRDLRHRWEAANNAWNQWVLSYDQQRQRELLSRLGMAQPDWQTMTAWMAALCGVMAGALTLWALRRAPGRDALARAWAGLDRALAPAGLGRAAWEGPLDYAERVAAARPDLAADLRAACTLYADARYGGAPPAPAAREIRARSRALRRHRTPHRR</sequence>
<reference evidence="4 5" key="1">
    <citation type="journal article" date="2011" name="J. Bacteriol.">
        <title>Genome sequence of Methyloversatilis universalis FAM5T, a methylotrophic representative of the order Rhodocyclales.</title>
        <authorList>
            <person name="Kittichotirat W."/>
            <person name="Good N.M."/>
            <person name="Hall R."/>
            <person name="Bringel F."/>
            <person name="Lajus A."/>
            <person name="Medigue C."/>
            <person name="Smalley N.E."/>
            <person name="Beck D."/>
            <person name="Bumgarner R."/>
            <person name="Vuilleumier S."/>
            <person name="Kalyuzhnaya M.G."/>
        </authorList>
    </citation>
    <scope>NUCLEOTIDE SEQUENCE [LARGE SCALE GENOMIC DNA]</scope>
    <source>
        <strain evidence="5">ATCC BAA-1314 / JCM 13912 / FAM5</strain>
    </source>
</reference>
<dbReference type="Pfam" id="PF13559">
    <property type="entry name" value="DUF4129"/>
    <property type="match status" value="1"/>
</dbReference>
<feature type="compositionally biased region" description="Basic residues" evidence="1">
    <location>
        <begin position="652"/>
        <end position="665"/>
    </location>
</feature>
<dbReference type="InterPro" id="IPR021878">
    <property type="entry name" value="TgpA_N"/>
</dbReference>
<dbReference type="InterPro" id="IPR038765">
    <property type="entry name" value="Papain-like_cys_pep_sf"/>
</dbReference>
<dbReference type="InterPro" id="IPR052901">
    <property type="entry name" value="Bact_TGase-like"/>
</dbReference>
<accession>F5REG2</accession>
<dbReference type="Gene3D" id="3.10.620.30">
    <property type="match status" value="1"/>
</dbReference>
<dbReference type="PANTHER" id="PTHR42736">
    <property type="entry name" value="PROTEIN-GLUTAMINE GAMMA-GLUTAMYLTRANSFERASE"/>
    <property type="match status" value="1"/>
</dbReference>
<keyword evidence="2" id="KW-0472">Membrane</keyword>
<name>F5REG2_METUF</name>
<evidence type="ECO:0000313" key="5">
    <source>
        <dbReference type="Proteomes" id="UP000005019"/>
    </source>
</evidence>
<dbReference type="AlphaFoldDB" id="F5REG2"/>
<dbReference type="PANTHER" id="PTHR42736:SF1">
    <property type="entry name" value="PROTEIN-GLUTAMINE GAMMA-GLUTAMYLTRANSFERASE"/>
    <property type="match status" value="1"/>
</dbReference>
<protein>
    <submittedName>
        <fullName evidence="4">Transglutaminase</fullName>
    </submittedName>
</protein>
<evidence type="ECO:0000256" key="1">
    <source>
        <dbReference type="SAM" id="MobiDB-lite"/>
    </source>
</evidence>
<proteinExistence type="predicted"/>
<comment type="caution">
    <text evidence="4">The sequence shown here is derived from an EMBL/GenBank/DDBJ whole genome shotgun (WGS) entry which is preliminary data.</text>
</comment>
<dbReference type="SMART" id="SM00460">
    <property type="entry name" value="TGc"/>
    <property type="match status" value="1"/>
</dbReference>